<keyword evidence="4" id="KW-1185">Reference proteome</keyword>
<protein>
    <submittedName>
        <fullName evidence="3">Uncharacterized protein</fullName>
    </submittedName>
</protein>
<gene>
    <name evidence="3" type="ORF">DICVIV_01812</name>
</gene>
<evidence type="ECO:0000313" key="4">
    <source>
        <dbReference type="Proteomes" id="UP000053766"/>
    </source>
</evidence>
<dbReference type="Proteomes" id="UP000053766">
    <property type="component" value="Unassembled WGS sequence"/>
</dbReference>
<dbReference type="STRING" id="29172.A0A0D8YBQ5"/>
<keyword evidence="2" id="KW-0472">Membrane</keyword>
<proteinExistence type="predicted"/>
<accession>A0A0D8YBQ5</accession>
<keyword evidence="2" id="KW-0812">Transmembrane</keyword>
<feature type="region of interest" description="Disordered" evidence="1">
    <location>
        <begin position="205"/>
        <end position="242"/>
    </location>
</feature>
<dbReference type="AlphaFoldDB" id="A0A0D8YBQ5"/>
<evidence type="ECO:0000256" key="2">
    <source>
        <dbReference type="SAM" id="Phobius"/>
    </source>
</evidence>
<keyword evidence="2" id="KW-1133">Transmembrane helix</keyword>
<dbReference type="OrthoDB" id="5851038at2759"/>
<feature type="transmembrane region" description="Helical" evidence="2">
    <location>
        <begin position="288"/>
        <end position="308"/>
    </location>
</feature>
<organism evidence="3 4">
    <name type="scientific">Dictyocaulus viviparus</name>
    <name type="common">Bovine lungworm</name>
    <dbReference type="NCBI Taxonomy" id="29172"/>
    <lineage>
        <taxon>Eukaryota</taxon>
        <taxon>Metazoa</taxon>
        <taxon>Ecdysozoa</taxon>
        <taxon>Nematoda</taxon>
        <taxon>Chromadorea</taxon>
        <taxon>Rhabditida</taxon>
        <taxon>Rhabditina</taxon>
        <taxon>Rhabditomorpha</taxon>
        <taxon>Strongyloidea</taxon>
        <taxon>Metastrongylidae</taxon>
        <taxon>Dictyocaulus</taxon>
    </lineage>
</organism>
<reference evidence="3 4" key="1">
    <citation type="submission" date="2013-11" db="EMBL/GenBank/DDBJ databases">
        <title>Draft genome of the bovine lungworm Dictyocaulus viviparus.</title>
        <authorList>
            <person name="Mitreva M."/>
        </authorList>
    </citation>
    <scope>NUCLEOTIDE SEQUENCE [LARGE SCALE GENOMIC DNA]</scope>
    <source>
        <strain evidence="3 4">HannoverDv2000</strain>
    </source>
</reference>
<name>A0A0D8YBQ5_DICVI</name>
<evidence type="ECO:0000313" key="3">
    <source>
        <dbReference type="EMBL" id="KJH52001.1"/>
    </source>
</evidence>
<sequence length="322" mass="36947">MVYNADLGYDPEEWEECPHKEQIILFSFFTRLLLSSAAVAFVAYFFWMIDGHKHKDGKQEELNQQPTDTIITEVSRRLEELADSRKEKKSAPSETAEDLLREADDYMKDIRPLPQNFAQFVEKPCQRAHEALQEGSPFAERFVDDDRELAWKQQQIAVGLGTFGQPHGKVITESRRKISKEDEQALRQWELEREMLEAERLAKLQDHEAGGDESDRTSGLLPASHISMPSRSTQDGEDSFGRGFDQDNHPFNGLERKLLTEIGQIAQSTPTLKQDRNQQKKAPHIDGTTLVVSKLLLFIIDLTVYFLWLASHDFDVIVCRTI</sequence>
<evidence type="ECO:0000256" key="1">
    <source>
        <dbReference type="SAM" id="MobiDB-lite"/>
    </source>
</evidence>
<feature type="transmembrane region" description="Helical" evidence="2">
    <location>
        <begin position="23"/>
        <end position="49"/>
    </location>
</feature>
<dbReference type="EMBL" id="KN716172">
    <property type="protein sequence ID" value="KJH52001.1"/>
    <property type="molecule type" value="Genomic_DNA"/>
</dbReference>
<reference evidence="4" key="2">
    <citation type="journal article" date="2016" name="Sci. Rep.">
        <title>Dictyocaulus viviparus genome, variome and transcriptome elucidate lungworm biology and support future intervention.</title>
        <authorList>
            <person name="McNulty S.N."/>
            <person name="Strube C."/>
            <person name="Rosa B.A."/>
            <person name="Martin J.C."/>
            <person name="Tyagi R."/>
            <person name="Choi Y.J."/>
            <person name="Wang Q."/>
            <person name="Hallsworth Pepin K."/>
            <person name="Zhang X."/>
            <person name="Ozersky P."/>
            <person name="Wilson R.K."/>
            <person name="Sternberg P.W."/>
            <person name="Gasser R.B."/>
            <person name="Mitreva M."/>
        </authorList>
    </citation>
    <scope>NUCLEOTIDE SEQUENCE [LARGE SCALE GENOMIC DNA]</scope>
    <source>
        <strain evidence="4">HannoverDv2000</strain>
    </source>
</reference>
<feature type="compositionally biased region" description="Basic and acidic residues" evidence="1">
    <location>
        <begin position="205"/>
        <end position="216"/>
    </location>
</feature>